<protein>
    <submittedName>
        <fullName evidence="1">Uncharacterized protein</fullName>
    </submittedName>
</protein>
<dbReference type="Proteomes" id="UP000827872">
    <property type="component" value="Linkage Group LG02"/>
</dbReference>
<dbReference type="EMBL" id="CM037615">
    <property type="protein sequence ID" value="KAH8013834.1"/>
    <property type="molecule type" value="Genomic_DNA"/>
</dbReference>
<organism evidence="1 2">
    <name type="scientific">Sphaerodactylus townsendi</name>
    <dbReference type="NCBI Taxonomy" id="933632"/>
    <lineage>
        <taxon>Eukaryota</taxon>
        <taxon>Metazoa</taxon>
        <taxon>Chordata</taxon>
        <taxon>Craniata</taxon>
        <taxon>Vertebrata</taxon>
        <taxon>Euteleostomi</taxon>
        <taxon>Lepidosauria</taxon>
        <taxon>Squamata</taxon>
        <taxon>Bifurcata</taxon>
        <taxon>Gekkota</taxon>
        <taxon>Sphaerodactylidae</taxon>
        <taxon>Sphaerodactylus</taxon>
    </lineage>
</organism>
<gene>
    <name evidence="1" type="ORF">K3G42_022492</name>
</gene>
<evidence type="ECO:0000313" key="1">
    <source>
        <dbReference type="EMBL" id="KAH8013834.1"/>
    </source>
</evidence>
<sequence>MAQSEQGPFPEIGEGAWGGEDDRGLKVTVENVGEAQATLKALRKEEITDYVKIKVASLNLYEISLETYNQLFQDLAFHKTDQPKAFANALWDLTE</sequence>
<name>A0ACB8G3R1_9SAUR</name>
<reference evidence="1" key="1">
    <citation type="submission" date="2021-08" db="EMBL/GenBank/DDBJ databases">
        <title>The first chromosome-level gecko genome reveals the dynamic sex chromosomes of Neotropical dwarf geckos (Sphaerodactylidae: Sphaerodactylus).</title>
        <authorList>
            <person name="Pinto B.J."/>
            <person name="Keating S.E."/>
            <person name="Gamble T."/>
        </authorList>
    </citation>
    <scope>NUCLEOTIDE SEQUENCE</scope>
    <source>
        <strain evidence="1">TG3544</strain>
    </source>
</reference>
<keyword evidence="2" id="KW-1185">Reference proteome</keyword>
<accession>A0ACB8G3R1</accession>
<comment type="caution">
    <text evidence="1">The sequence shown here is derived from an EMBL/GenBank/DDBJ whole genome shotgun (WGS) entry which is preliminary data.</text>
</comment>
<evidence type="ECO:0000313" key="2">
    <source>
        <dbReference type="Proteomes" id="UP000827872"/>
    </source>
</evidence>
<proteinExistence type="predicted"/>